<organism evidence="1 2">
    <name type="scientific">Rickettsia canadensis str. CA410</name>
    <dbReference type="NCBI Taxonomy" id="1105107"/>
    <lineage>
        <taxon>Bacteria</taxon>
        <taxon>Pseudomonadati</taxon>
        <taxon>Pseudomonadota</taxon>
        <taxon>Alphaproteobacteria</taxon>
        <taxon>Rickettsiales</taxon>
        <taxon>Rickettsiaceae</taxon>
        <taxon>Rickettsieae</taxon>
        <taxon>Rickettsia</taxon>
        <taxon>belli group</taxon>
    </lineage>
</organism>
<dbReference type="Gene3D" id="1.20.1600.10">
    <property type="entry name" value="Outer membrane efflux proteins (OEP)"/>
    <property type="match status" value="1"/>
</dbReference>
<dbReference type="Proteomes" id="UP000007878">
    <property type="component" value="Chromosome"/>
</dbReference>
<proteinExistence type="predicted"/>
<accession>A0ABM5MRN2</accession>
<reference evidence="2" key="1">
    <citation type="submission" date="2012-02" db="EMBL/GenBank/DDBJ databases">
        <title>Complete genome sequence of Rickettsia parkeri strain Portsmouth.</title>
        <authorList>
            <person name="Johnson S.L."/>
            <person name="Munk A.C."/>
            <person name="Han S."/>
            <person name="Bruce D.C."/>
            <person name="Dasch G.A."/>
        </authorList>
    </citation>
    <scope>NUCLEOTIDE SEQUENCE [LARGE SCALE GENOMIC DNA]</scope>
    <source>
        <strain evidence="2">CA410</strain>
    </source>
</reference>
<keyword evidence="2" id="KW-1185">Reference proteome</keyword>
<dbReference type="Gene3D" id="2.20.200.10">
    <property type="entry name" value="Outer membrane efflux proteins (OEP)"/>
    <property type="match status" value="1"/>
</dbReference>
<gene>
    <name evidence="1" type="ORF">RCA_02990</name>
</gene>
<dbReference type="RefSeq" id="WP_014363970.1">
    <property type="nucleotide sequence ID" value="NC_016929.1"/>
</dbReference>
<name>A0ABM5MRN2_RICCA</name>
<evidence type="ECO:0000313" key="1">
    <source>
        <dbReference type="EMBL" id="AFB21165.1"/>
    </source>
</evidence>
<dbReference type="EMBL" id="CP003304">
    <property type="protein sequence ID" value="AFB21165.1"/>
    <property type="molecule type" value="Genomic_DNA"/>
</dbReference>
<evidence type="ECO:0000313" key="2">
    <source>
        <dbReference type="Proteomes" id="UP000007878"/>
    </source>
</evidence>
<sequence>MLKIKESLANNSDIELVMSNVLVAKAQLNLVKAYRFPQINLSCRANQTKNSKEIKAPNKSKFANNLGLASLLKIMN</sequence>
<dbReference type="SUPFAM" id="SSF56954">
    <property type="entry name" value="Outer membrane efflux proteins (OEP)"/>
    <property type="match status" value="1"/>
</dbReference>
<protein>
    <submittedName>
        <fullName evidence="1">Uncharacterized protein</fullName>
    </submittedName>
</protein>